<gene>
    <name evidence="1" type="ORF">Zmor_015348</name>
</gene>
<keyword evidence="2" id="KW-1185">Reference proteome</keyword>
<accession>A0AA38MHN7</accession>
<dbReference type="Proteomes" id="UP001168821">
    <property type="component" value="Unassembled WGS sequence"/>
</dbReference>
<dbReference type="EMBL" id="JALNTZ010000004">
    <property type="protein sequence ID" value="KAJ3656259.1"/>
    <property type="molecule type" value="Genomic_DNA"/>
</dbReference>
<comment type="caution">
    <text evidence="1">The sequence shown here is derived from an EMBL/GenBank/DDBJ whole genome shotgun (WGS) entry which is preliminary data.</text>
</comment>
<name>A0AA38MHN7_9CUCU</name>
<sequence>MRSQPRRILPLTEIHPSVLSGSGRCSIIKALTDCRRYRYGLDTNSALLLLQNKACCTLFAPRSPTTTCIVASLSSQPEARAIDLWRGAPGPADAKSTPRTYICCGQDGLRRHFDEYLLSRFWHCSSR</sequence>
<organism evidence="1 2">
    <name type="scientific">Zophobas morio</name>
    <dbReference type="NCBI Taxonomy" id="2755281"/>
    <lineage>
        <taxon>Eukaryota</taxon>
        <taxon>Metazoa</taxon>
        <taxon>Ecdysozoa</taxon>
        <taxon>Arthropoda</taxon>
        <taxon>Hexapoda</taxon>
        <taxon>Insecta</taxon>
        <taxon>Pterygota</taxon>
        <taxon>Neoptera</taxon>
        <taxon>Endopterygota</taxon>
        <taxon>Coleoptera</taxon>
        <taxon>Polyphaga</taxon>
        <taxon>Cucujiformia</taxon>
        <taxon>Tenebrionidae</taxon>
        <taxon>Zophobas</taxon>
    </lineage>
</organism>
<proteinExistence type="predicted"/>
<evidence type="ECO:0000313" key="1">
    <source>
        <dbReference type="EMBL" id="KAJ3656259.1"/>
    </source>
</evidence>
<dbReference type="AlphaFoldDB" id="A0AA38MHN7"/>
<reference evidence="1" key="1">
    <citation type="journal article" date="2023" name="G3 (Bethesda)">
        <title>Whole genome assemblies of Zophobas morio and Tenebrio molitor.</title>
        <authorList>
            <person name="Kaur S."/>
            <person name="Stinson S.A."/>
            <person name="diCenzo G.C."/>
        </authorList>
    </citation>
    <scope>NUCLEOTIDE SEQUENCE</scope>
    <source>
        <strain evidence="1">QUZm001</strain>
    </source>
</reference>
<evidence type="ECO:0000313" key="2">
    <source>
        <dbReference type="Proteomes" id="UP001168821"/>
    </source>
</evidence>
<protein>
    <submittedName>
        <fullName evidence="1">Uncharacterized protein</fullName>
    </submittedName>
</protein>